<dbReference type="CDD" id="cd12203">
    <property type="entry name" value="GT1"/>
    <property type="match status" value="1"/>
</dbReference>
<dbReference type="Proteomes" id="UP000504608">
    <property type="component" value="Unplaced"/>
</dbReference>
<evidence type="ECO:0000256" key="1">
    <source>
        <dbReference type="ARBA" id="ARBA00004123"/>
    </source>
</evidence>
<accession>A0A6J1KUB2</accession>
<dbReference type="FunFam" id="1.10.10.60:FF:000342">
    <property type="entry name" value="trihelix transcription factor PTL-like"/>
    <property type="match status" value="1"/>
</dbReference>
<evidence type="ECO:0000256" key="7">
    <source>
        <dbReference type="SAM" id="MobiDB-lite"/>
    </source>
</evidence>
<dbReference type="GO" id="GO:0006355">
    <property type="term" value="P:regulation of DNA-templated transcription"/>
    <property type="evidence" value="ECO:0007669"/>
    <property type="project" value="UniProtKB-ARBA"/>
</dbReference>
<keyword evidence="3" id="KW-0238">DNA-binding</keyword>
<comment type="subcellular location">
    <subcellularLocation>
        <location evidence="1">Nucleus</location>
    </subcellularLocation>
</comment>
<proteinExistence type="predicted"/>
<dbReference type="GO" id="GO:0005634">
    <property type="term" value="C:nucleus"/>
    <property type="evidence" value="ECO:0007669"/>
    <property type="project" value="UniProtKB-SubCell"/>
</dbReference>
<dbReference type="RefSeq" id="XP_023005857.1">
    <property type="nucleotide sequence ID" value="XM_023150089.1"/>
</dbReference>
<keyword evidence="4" id="KW-0804">Transcription</keyword>
<evidence type="ECO:0000256" key="2">
    <source>
        <dbReference type="ARBA" id="ARBA00023015"/>
    </source>
</evidence>
<dbReference type="OrthoDB" id="1919525at2759"/>
<evidence type="ECO:0000256" key="6">
    <source>
        <dbReference type="SAM" id="Coils"/>
    </source>
</evidence>
<keyword evidence="5" id="KW-0539">Nucleus</keyword>
<keyword evidence="6" id="KW-0175">Coiled coil</keyword>
<dbReference type="Pfam" id="PF13837">
    <property type="entry name" value="Myb_DNA-bind_4"/>
    <property type="match status" value="1"/>
</dbReference>
<evidence type="ECO:0000256" key="5">
    <source>
        <dbReference type="ARBA" id="ARBA00023242"/>
    </source>
</evidence>
<name>A0A6J1KUB2_CUCMA</name>
<gene>
    <name evidence="10" type="primary">LOC111498734</name>
</gene>
<evidence type="ECO:0000313" key="10">
    <source>
        <dbReference type="RefSeq" id="XP_023005857.1"/>
    </source>
</evidence>
<evidence type="ECO:0000259" key="8">
    <source>
        <dbReference type="PROSITE" id="PS50090"/>
    </source>
</evidence>
<dbReference type="AlphaFoldDB" id="A0A6J1KUB2"/>
<dbReference type="InterPro" id="IPR001005">
    <property type="entry name" value="SANT/Myb"/>
</dbReference>
<dbReference type="Gene3D" id="1.10.10.60">
    <property type="entry name" value="Homeodomain-like"/>
    <property type="match status" value="1"/>
</dbReference>
<dbReference type="InterPro" id="IPR044822">
    <property type="entry name" value="Myb_DNA-bind_4"/>
</dbReference>
<feature type="compositionally biased region" description="Polar residues" evidence="7">
    <location>
        <begin position="365"/>
        <end position="380"/>
    </location>
</feature>
<keyword evidence="9" id="KW-1185">Reference proteome</keyword>
<evidence type="ECO:0000256" key="4">
    <source>
        <dbReference type="ARBA" id="ARBA00023163"/>
    </source>
</evidence>
<dbReference type="PANTHER" id="PTHR21654:SF60">
    <property type="entry name" value="TRIHELIX TRANSCRIPTION FACTOR PTL"/>
    <property type="match status" value="1"/>
</dbReference>
<dbReference type="GO" id="GO:0003677">
    <property type="term" value="F:DNA binding"/>
    <property type="evidence" value="ECO:0007669"/>
    <property type="project" value="UniProtKB-KW"/>
</dbReference>
<evidence type="ECO:0000256" key="3">
    <source>
        <dbReference type="ARBA" id="ARBA00023125"/>
    </source>
</evidence>
<reference evidence="10" key="1">
    <citation type="submission" date="2025-08" db="UniProtKB">
        <authorList>
            <consortium name="RefSeq"/>
        </authorList>
    </citation>
    <scope>IDENTIFICATION</scope>
    <source>
        <tissue evidence="10">Young leaves</tissue>
    </source>
</reference>
<dbReference type="KEGG" id="cmax:111498734"/>
<organism evidence="9 10">
    <name type="scientific">Cucurbita maxima</name>
    <name type="common">Pumpkin</name>
    <name type="synonym">Winter squash</name>
    <dbReference type="NCBI Taxonomy" id="3661"/>
    <lineage>
        <taxon>Eukaryota</taxon>
        <taxon>Viridiplantae</taxon>
        <taxon>Streptophyta</taxon>
        <taxon>Embryophyta</taxon>
        <taxon>Tracheophyta</taxon>
        <taxon>Spermatophyta</taxon>
        <taxon>Magnoliopsida</taxon>
        <taxon>eudicotyledons</taxon>
        <taxon>Gunneridae</taxon>
        <taxon>Pentapetalae</taxon>
        <taxon>rosids</taxon>
        <taxon>fabids</taxon>
        <taxon>Cucurbitales</taxon>
        <taxon>Cucurbitaceae</taxon>
        <taxon>Cucurbiteae</taxon>
        <taxon>Cucurbita</taxon>
    </lineage>
</organism>
<dbReference type="PROSITE" id="PS50090">
    <property type="entry name" value="MYB_LIKE"/>
    <property type="match status" value="1"/>
</dbReference>
<evidence type="ECO:0000313" key="9">
    <source>
        <dbReference type="Proteomes" id="UP000504608"/>
    </source>
</evidence>
<dbReference type="PANTHER" id="PTHR21654">
    <property type="entry name" value="FI21293P1"/>
    <property type="match status" value="1"/>
</dbReference>
<feature type="domain" description="Myb-like" evidence="8">
    <location>
        <begin position="64"/>
        <end position="129"/>
    </location>
</feature>
<sequence>MDDQYSLSDLRHLITAPPRSHFLSSSIPHHDLASTAFRHHHTPYDLIRSQPTTVLGSTSPTSFDAQTTTARWPRQETLTLLDVRSRLDSKFKEANQKGPLWDEVSRIMAEEHNYQRSGKKCREKFENLYKYYKKTKDGKAGRQDGKNYRFFRQLEALYGETSNATSLPDSHFVGDGNLIFQPDGTNNPTSGHMSYDAQLKHYCDSLSLSNTSEFETSASSDGNDEFGSVNDSVEKRRKRRAGKCWKVKIKQFIDSQMRKLIDKQEAGLEKLMKTLEQKEKERMVWEEEWRKQEVSRIESERSFWAKERAWIEARDAALMEALQKLTGKELITAEPHPNEDGSEILNNYQTKTIDQNNKKRKDNSRSPTTTYNLYFQTDSSVYGGGGRGRGRGRGTEMKEQSPNSSNAGGSGSGSQVVQDSCFFLMGEGDQSQSGLWENFGLKLNNGSHQT</sequence>
<protein>
    <submittedName>
        <fullName evidence="10">Trihelix transcription factor PTL-like</fullName>
    </submittedName>
</protein>
<feature type="region of interest" description="Disordered" evidence="7">
    <location>
        <begin position="349"/>
        <end position="414"/>
    </location>
</feature>
<dbReference type="GeneID" id="111498734"/>
<feature type="coiled-coil region" evidence="6">
    <location>
        <begin position="261"/>
        <end position="288"/>
    </location>
</feature>
<keyword evidence="2" id="KW-0805">Transcription regulation</keyword>